<dbReference type="AlphaFoldDB" id="A0A6L9S5G4"/>
<dbReference type="RefSeq" id="WP_163735776.1">
    <property type="nucleotide sequence ID" value="NZ_JAAGOA010000005.1"/>
</dbReference>
<dbReference type="GO" id="GO:0004519">
    <property type="term" value="F:endonuclease activity"/>
    <property type="evidence" value="ECO:0007669"/>
    <property type="project" value="UniProtKB-KW"/>
</dbReference>
<gene>
    <name evidence="2" type="ORF">G1H10_08905</name>
</gene>
<reference evidence="2 3" key="1">
    <citation type="submission" date="2020-02" db="EMBL/GenBank/DDBJ databases">
        <authorList>
            <person name="Li X.-J."/>
            <person name="Han X.-M."/>
        </authorList>
    </citation>
    <scope>NUCLEOTIDE SEQUENCE [LARGE SCALE GENOMIC DNA]</scope>
    <source>
        <strain evidence="2 3">CCTCC AB 2017055</strain>
    </source>
</reference>
<keyword evidence="2" id="KW-0269">Exonuclease</keyword>
<feature type="domain" description="Endonuclease/exonuclease/phosphatase" evidence="1">
    <location>
        <begin position="6"/>
        <end position="237"/>
    </location>
</feature>
<keyword evidence="2" id="KW-0378">Hydrolase</keyword>
<dbReference type="Pfam" id="PF03372">
    <property type="entry name" value="Exo_endo_phos"/>
    <property type="match status" value="1"/>
</dbReference>
<accession>A0A6L9S5G4</accession>
<dbReference type="PANTHER" id="PTHR12121">
    <property type="entry name" value="CARBON CATABOLITE REPRESSOR PROTEIN 4"/>
    <property type="match status" value="1"/>
</dbReference>
<dbReference type="Gene3D" id="3.60.10.10">
    <property type="entry name" value="Endonuclease/exonuclease/phosphatase"/>
    <property type="match status" value="1"/>
</dbReference>
<dbReference type="PANTHER" id="PTHR12121:SF36">
    <property type="entry name" value="ENDONUCLEASE_EXONUCLEASE_PHOSPHATASE DOMAIN-CONTAINING PROTEIN"/>
    <property type="match status" value="1"/>
</dbReference>
<evidence type="ECO:0000259" key="1">
    <source>
        <dbReference type="Pfam" id="PF03372"/>
    </source>
</evidence>
<dbReference type="GO" id="GO:0000175">
    <property type="term" value="F:3'-5'-RNA exonuclease activity"/>
    <property type="evidence" value="ECO:0007669"/>
    <property type="project" value="TreeGrafter"/>
</dbReference>
<dbReference type="InterPro" id="IPR036691">
    <property type="entry name" value="Endo/exonu/phosph_ase_sf"/>
</dbReference>
<sequence length="247" mass="27519">MALTFATFNIRNGWGRDGLHSWPFRRSSTLSTISALGADVVGLQEVFEFQRRYLSRRMPELRWFGQGRSGGYRGEQCPIAVHGDRLTVTRHETRWFGWTPHLPGTRLPGASFPRITTLARCWDQRTGAVFDVANTHLDEHVVANRVAGIEQLAGWLDQSVPTVVLGDLNADAADSAVFAPLLDAGFQHIEVSGGTSHNFTGAADGRQIDHIFASPHWIPEQAAVVRERHGRRLPSDHWPVRATLSLR</sequence>
<protein>
    <submittedName>
        <fullName evidence="2">Endonuclease/exonuclease/phosphatase family protein</fullName>
    </submittedName>
</protein>
<dbReference type="SUPFAM" id="SSF56219">
    <property type="entry name" value="DNase I-like"/>
    <property type="match status" value="1"/>
</dbReference>
<evidence type="ECO:0000313" key="3">
    <source>
        <dbReference type="Proteomes" id="UP000475214"/>
    </source>
</evidence>
<dbReference type="CDD" id="cd09083">
    <property type="entry name" value="EEP-1"/>
    <property type="match status" value="1"/>
</dbReference>
<dbReference type="InterPro" id="IPR050410">
    <property type="entry name" value="CCR4/nocturin_mRNA_transcr"/>
</dbReference>
<keyword evidence="2" id="KW-0540">Nuclease</keyword>
<organism evidence="2 3">
    <name type="scientific">Phytoactinopolyspora halotolerans</name>
    <dbReference type="NCBI Taxonomy" id="1981512"/>
    <lineage>
        <taxon>Bacteria</taxon>
        <taxon>Bacillati</taxon>
        <taxon>Actinomycetota</taxon>
        <taxon>Actinomycetes</taxon>
        <taxon>Jiangellales</taxon>
        <taxon>Jiangellaceae</taxon>
        <taxon>Phytoactinopolyspora</taxon>
    </lineage>
</organism>
<name>A0A6L9S5G4_9ACTN</name>
<keyword evidence="3" id="KW-1185">Reference proteome</keyword>
<proteinExistence type="predicted"/>
<keyword evidence="2" id="KW-0255">Endonuclease</keyword>
<comment type="caution">
    <text evidence="2">The sequence shown here is derived from an EMBL/GenBank/DDBJ whole genome shotgun (WGS) entry which is preliminary data.</text>
</comment>
<evidence type="ECO:0000313" key="2">
    <source>
        <dbReference type="EMBL" id="NEE00287.1"/>
    </source>
</evidence>
<dbReference type="Proteomes" id="UP000475214">
    <property type="component" value="Unassembled WGS sequence"/>
</dbReference>
<dbReference type="EMBL" id="JAAGOA010000005">
    <property type="protein sequence ID" value="NEE00287.1"/>
    <property type="molecule type" value="Genomic_DNA"/>
</dbReference>
<dbReference type="InterPro" id="IPR005135">
    <property type="entry name" value="Endo/exonuclease/phosphatase"/>
</dbReference>